<organism evidence="2 3">
    <name type="scientific">Mycetocola tolaasinivorans</name>
    <dbReference type="NCBI Taxonomy" id="76635"/>
    <lineage>
        <taxon>Bacteria</taxon>
        <taxon>Bacillati</taxon>
        <taxon>Actinomycetota</taxon>
        <taxon>Actinomycetes</taxon>
        <taxon>Micrococcales</taxon>
        <taxon>Microbacteriaceae</taxon>
        <taxon>Mycetocola</taxon>
    </lineage>
</organism>
<dbReference type="Pfam" id="PF13302">
    <property type="entry name" value="Acetyltransf_3"/>
    <property type="match status" value="1"/>
</dbReference>
<dbReference type="GO" id="GO:0005737">
    <property type="term" value="C:cytoplasm"/>
    <property type="evidence" value="ECO:0007669"/>
    <property type="project" value="TreeGrafter"/>
</dbReference>
<comment type="caution">
    <text evidence="2">The sequence shown here is derived from an EMBL/GenBank/DDBJ whole genome shotgun (WGS) entry which is preliminary data.</text>
</comment>
<dbReference type="GO" id="GO:0008999">
    <property type="term" value="F:protein-N-terminal-alanine acetyltransferase activity"/>
    <property type="evidence" value="ECO:0007669"/>
    <property type="project" value="TreeGrafter"/>
</dbReference>
<name>A0A3L7A0R1_9MICO</name>
<dbReference type="SUPFAM" id="SSF55729">
    <property type="entry name" value="Acyl-CoA N-acyltransferases (Nat)"/>
    <property type="match status" value="1"/>
</dbReference>
<dbReference type="InterPro" id="IPR016181">
    <property type="entry name" value="Acyl_CoA_acyltransferase"/>
</dbReference>
<dbReference type="EMBL" id="RCUX01000015">
    <property type="protein sequence ID" value="RLP73221.1"/>
    <property type="molecule type" value="Genomic_DNA"/>
</dbReference>
<dbReference type="InterPro" id="IPR000182">
    <property type="entry name" value="GNAT_dom"/>
</dbReference>
<dbReference type="PANTHER" id="PTHR43441:SF10">
    <property type="entry name" value="ACETYLTRANSFERASE"/>
    <property type="match status" value="1"/>
</dbReference>
<dbReference type="GO" id="GO:1990189">
    <property type="term" value="F:protein N-terminal-serine acetyltransferase activity"/>
    <property type="evidence" value="ECO:0007669"/>
    <property type="project" value="TreeGrafter"/>
</dbReference>
<dbReference type="Gene3D" id="3.40.630.30">
    <property type="match status" value="1"/>
</dbReference>
<dbReference type="OrthoDB" id="4403558at2"/>
<keyword evidence="3" id="KW-1185">Reference proteome</keyword>
<dbReference type="PROSITE" id="PS51186">
    <property type="entry name" value="GNAT"/>
    <property type="match status" value="1"/>
</dbReference>
<proteinExistence type="predicted"/>
<sequence>MSPSTFSTARLDAEPLTPDHATEAFDVLNSIELHRYIGGEPLTHEALTARYARLSAGSPADVSDVWANWLLRERVSGHLIGTVQATISVDQGSAAIAWVVGVEFQRRGFASEAARGLVEWLSTHGIARLEAYIHPENLGSNGVAQALGLERTGLFEDGEEIWRSPGFTAAA</sequence>
<evidence type="ECO:0000313" key="2">
    <source>
        <dbReference type="EMBL" id="RLP73221.1"/>
    </source>
</evidence>
<evidence type="ECO:0000313" key="3">
    <source>
        <dbReference type="Proteomes" id="UP000272503"/>
    </source>
</evidence>
<dbReference type="InterPro" id="IPR051908">
    <property type="entry name" value="Ribosomal_N-acetyltransferase"/>
</dbReference>
<dbReference type="Proteomes" id="UP000272503">
    <property type="component" value="Unassembled WGS sequence"/>
</dbReference>
<feature type="domain" description="N-acetyltransferase" evidence="1">
    <location>
        <begin position="11"/>
        <end position="171"/>
    </location>
</feature>
<keyword evidence="2" id="KW-0808">Transferase</keyword>
<reference evidence="2 3" key="1">
    <citation type="submission" date="2018-10" db="EMBL/GenBank/DDBJ databases">
        <authorList>
            <person name="Li J."/>
        </authorList>
    </citation>
    <scope>NUCLEOTIDE SEQUENCE [LARGE SCALE GENOMIC DNA]</scope>
    <source>
        <strain evidence="2 3">IF 016277</strain>
    </source>
</reference>
<dbReference type="AlphaFoldDB" id="A0A3L7A0R1"/>
<dbReference type="PANTHER" id="PTHR43441">
    <property type="entry name" value="RIBOSOMAL-PROTEIN-SERINE ACETYLTRANSFERASE"/>
    <property type="match status" value="1"/>
</dbReference>
<accession>A0A3L7A0R1</accession>
<protein>
    <submittedName>
        <fullName evidence="2">N-acetyltransferase</fullName>
    </submittedName>
</protein>
<gene>
    <name evidence="2" type="ORF">D9V32_14765</name>
</gene>
<evidence type="ECO:0000259" key="1">
    <source>
        <dbReference type="PROSITE" id="PS51186"/>
    </source>
</evidence>